<evidence type="ECO:0000259" key="3">
    <source>
        <dbReference type="PROSITE" id="PS50158"/>
    </source>
</evidence>
<sequence length="417" mass="46804">MDFTSITQPVLMPARRVAILSFSHDLGTLRMPSSSIILEPTARVLKTTAEHATFLHFFVKTYDAATIPPETRQETRARTLRAEIRAVFGEADTDSESLSPLFHSSPNANQPLKLEELYEKIHLLEQHIHRLEHTTGSNGNRPNRVPHDNCHFCGGEGHYIPNCPICQQYMAEGRCRRRPEDNKIGLPSGALIPLGTPGRYIKDKIDEWHRRNPNQLATGQLLANANPTEGMMLEILQFNDITNHDLKIEDRMVVLERELNTLRARKEVFDGVELISRAPQKRPVTIETIQDADAPTTKEAPTPRTTPDPKKSDAKATPLPSNIPLIPSTRADPVTATRDKAPIHPFPNIPDNRYVPPTTRNLAATEKAKADSAYRTQAPISDPTKSADLFERALDSTMSGRQHTQENHKQQPYYGIQ</sequence>
<accession>A0A8H5HML7</accession>
<evidence type="ECO:0000256" key="1">
    <source>
        <dbReference type="PROSITE-ProRule" id="PRU00047"/>
    </source>
</evidence>
<dbReference type="PROSITE" id="PS50158">
    <property type="entry name" value="ZF_CCHC"/>
    <property type="match status" value="1"/>
</dbReference>
<evidence type="ECO:0000313" key="5">
    <source>
        <dbReference type="Proteomes" id="UP000565441"/>
    </source>
</evidence>
<feature type="domain" description="CCHC-type" evidence="3">
    <location>
        <begin position="150"/>
        <end position="164"/>
    </location>
</feature>
<comment type="caution">
    <text evidence="4">The sequence shown here is derived from an EMBL/GenBank/DDBJ whole genome shotgun (WGS) entry which is preliminary data.</text>
</comment>
<proteinExistence type="predicted"/>
<evidence type="ECO:0000313" key="4">
    <source>
        <dbReference type="EMBL" id="KAF5386042.1"/>
    </source>
</evidence>
<evidence type="ECO:0000256" key="2">
    <source>
        <dbReference type="SAM" id="MobiDB-lite"/>
    </source>
</evidence>
<dbReference type="AlphaFoldDB" id="A0A8H5HML7"/>
<dbReference type="GO" id="GO:0003676">
    <property type="term" value="F:nucleic acid binding"/>
    <property type="evidence" value="ECO:0007669"/>
    <property type="project" value="InterPro"/>
</dbReference>
<gene>
    <name evidence="4" type="ORF">D9615_002212</name>
</gene>
<dbReference type="InterPro" id="IPR001878">
    <property type="entry name" value="Znf_CCHC"/>
</dbReference>
<dbReference type="GO" id="GO:0008270">
    <property type="term" value="F:zinc ion binding"/>
    <property type="evidence" value="ECO:0007669"/>
    <property type="project" value="UniProtKB-KW"/>
</dbReference>
<reference evidence="4 5" key="1">
    <citation type="journal article" date="2020" name="ISME J.">
        <title>Uncovering the hidden diversity of litter-decomposition mechanisms in mushroom-forming fungi.</title>
        <authorList>
            <person name="Floudas D."/>
            <person name="Bentzer J."/>
            <person name="Ahren D."/>
            <person name="Johansson T."/>
            <person name="Persson P."/>
            <person name="Tunlid A."/>
        </authorList>
    </citation>
    <scope>NUCLEOTIDE SEQUENCE [LARGE SCALE GENOMIC DNA]</scope>
    <source>
        <strain evidence="4 5">CBS 661.87</strain>
    </source>
</reference>
<feature type="region of interest" description="Disordered" evidence="2">
    <location>
        <begin position="365"/>
        <end position="417"/>
    </location>
</feature>
<organism evidence="4 5">
    <name type="scientific">Tricholomella constricta</name>
    <dbReference type="NCBI Taxonomy" id="117010"/>
    <lineage>
        <taxon>Eukaryota</taxon>
        <taxon>Fungi</taxon>
        <taxon>Dikarya</taxon>
        <taxon>Basidiomycota</taxon>
        <taxon>Agaricomycotina</taxon>
        <taxon>Agaricomycetes</taxon>
        <taxon>Agaricomycetidae</taxon>
        <taxon>Agaricales</taxon>
        <taxon>Tricholomatineae</taxon>
        <taxon>Lyophyllaceae</taxon>
        <taxon>Tricholomella</taxon>
    </lineage>
</organism>
<dbReference type="Proteomes" id="UP000565441">
    <property type="component" value="Unassembled WGS sequence"/>
</dbReference>
<keyword evidence="1" id="KW-0862">Zinc</keyword>
<dbReference type="EMBL" id="JAACJP010000003">
    <property type="protein sequence ID" value="KAF5386042.1"/>
    <property type="molecule type" value="Genomic_DNA"/>
</dbReference>
<keyword evidence="1" id="KW-0479">Metal-binding</keyword>
<keyword evidence="1" id="KW-0863">Zinc-finger</keyword>
<protein>
    <recommendedName>
        <fullName evidence="3">CCHC-type domain-containing protein</fullName>
    </recommendedName>
</protein>
<feature type="region of interest" description="Disordered" evidence="2">
    <location>
        <begin position="283"/>
        <end position="330"/>
    </location>
</feature>
<feature type="region of interest" description="Disordered" evidence="2">
    <location>
        <begin position="338"/>
        <end position="357"/>
    </location>
</feature>
<keyword evidence="5" id="KW-1185">Reference proteome</keyword>
<dbReference type="OrthoDB" id="3252634at2759"/>
<name>A0A8H5HML7_9AGAR</name>